<feature type="compositionally biased region" description="Polar residues" evidence="2">
    <location>
        <begin position="240"/>
        <end position="264"/>
    </location>
</feature>
<feature type="region of interest" description="Disordered" evidence="2">
    <location>
        <begin position="240"/>
        <end position="305"/>
    </location>
</feature>
<keyword evidence="3" id="KW-0812">Transmembrane</keyword>
<keyword evidence="3" id="KW-0472">Membrane</keyword>
<dbReference type="Proteomes" id="UP000078560">
    <property type="component" value="Unassembled WGS sequence"/>
</dbReference>
<gene>
    <name evidence="5" type="ORF">POVCU2_0017210</name>
</gene>
<feature type="domain" description="RING-type" evidence="4">
    <location>
        <begin position="30"/>
        <end position="68"/>
    </location>
</feature>
<accession>A0A1A8VT03</accession>
<keyword evidence="1" id="KW-0479">Metal-binding</keyword>
<keyword evidence="3" id="KW-1133">Transmembrane helix</keyword>
<dbReference type="SMART" id="SM00184">
    <property type="entry name" value="RING"/>
    <property type="match status" value="1"/>
</dbReference>
<evidence type="ECO:0000313" key="5">
    <source>
        <dbReference type="EMBL" id="SBS82805.1"/>
    </source>
</evidence>
<feature type="region of interest" description="Disordered" evidence="2">
    <location>
        <begin position="381"/>
        <end position="425"/>
    </location>
</feature>
<protein>
    <recommendedName>
        <fullName evidence="4">RING-type domain-containing protein</fullName>
    </recommendedName>
</protein>
<evidence type="ECO:0000256" key="1">
    <source>
        <dbReference type="PROSITE-ProRule" id="PRU00175"/>
    </source>
</evidence>
<proteinExistence type="predicted"/>
<dbReference type="SUPFAM" id="SSF57850">
    <property type="entry name" value="RING/U-box"/>
    <property type="match status" value="1"/>
</dbReference>
<keyword evidence="1" id="KW-0863">Zinc-finger</keyword>
<feature type="transmembrane region" description="Helical" evidence="3">
    <location>
        <begin position="498"/>
        <end position="521"/>
    </location>
</feature>
<dbReference type="InterPro" id="IPR001841">
    <property type="entry name" value="Znf_RING"/>
</dbReference>
<organism evidence="5 6">
    <name type="scientific">Plasmodium ovale curtisi</name>
    <dbReference type="NCBI Taxonomy" id="864141"/>
    <lineage>
        <taxon>Eukaryota</taxon>
        <taxon>Sar</taxon>
        <taxon>Alveolata</taxon>
        <taxon>Apicomplexa</taxon>
        <taxon>Aconoidasida</taxon>
        <taxon>Haemosporida</taxon>
        <taxon>Plasmodiidae</taxon>
        <taxon>Plasmodium</taxon>
        <taxon>Plasmodium (Plasmodium)</taxon>
    </lineage>
</organism>
<dbReference type="Gene3D" id="3.30.40.10">
    <property type="entry name" value="Zinc/RING finger domain, C3HC4 (zinc finger)"/>
    <property type="match status" value="1"/>
</dbReference>
<dbReference type="PROSITE" id="PS50089">
    <property type="entry name" value="ZF_RING_2"/>
    <property type="match status" value="1"/>
</dbReference>
<sequence>MSILSLFHICSPLLRTNCLEKKEIYENFICSVCLDLCDTPVVTLCNHICCYKCMYYSLLHKRNCPICKQTVKNNDLRKITGKRKTEYEQLRIRCILCNEEIKIKNHKKHIKECEYRRCKNYILGCECYDKKNKIKFHEELCEHRLISCSSCSNLFYFKNRICVLSLKERYGLNIRSSYTYYSFYFNLLLNTNFNFFPSISTIYNDIHYDNYISRKINTLKNFQYTIDKLLFKATSNHPIDISSSQQNGDTPSNNISRNGENSIRMNDKMGRSEIGRDKVRRGKIGLGKNGPGKIRQSKSDNHISNPVSTINSHLLSTATSRTSVPLSRYAINSSIHSVRGNHMSYASVGSSCSSDETGKTHRLSTQLAYCYQNRKMCSCSSGRGSSGRGSSGGDSSRSGSSRSGSSRDGKSGESDQCAGSGEEENSSADEFLNILPLRKNFNFKDKNSKDIIVIMEELFQFDNIDMSNIYVDNREFFLCNKNCFTNTIKKLRQELERALILLYFCCCVGMPAMFSLGYISFIMTKGIFKFSFLVTNAFLSLSHRFFLRMFQKDLSDAHPNVLILLSWVE</sequence>
<dbReference type="EMBL" id="FLQU01000224">
    <property type="protein sequence ID" value="SBS82805.1"/>
    <property type="molecule type" value="Genomic_DNA"/>
</dbReference>
<keyword evidence="1" id="KW-0862">Zinc</keyword>
<evidence type="ECO:0000313" key="6">
    <source>
        <dbReference type="Proteomes" id="UP000078560"/>
    </source>
</evidence>
<reference evidence="6" key="1">
    <citation type="submission" date="2016-05" db="EMBL/GenBank/DDBJ databases">
        <authorList>
            <person name="Naeem Raeece"/>
        </authorList>
    </citation>
    <scope>NUCLEOTIDE SEQUENCE [LARGE SCALE GENOMIC DNA]</scope>
</reference>
<evidence type="ECO:0000256" key="2">
    <source>
        <dbReference type="SAM" id="MobiDB-lite"/>
    </source>
</evidence>
<feature type="compositionally biased region" description="Basic and acidic residues" evidence="2">
    <location>
        <begin position="265"/>
        <end position="277"/>
    </location>
</feature>
<dbReference type="AlphaFoldDB" id="A0A1A8VT03"/>
<name>A0A1A8VT03_PLAOA</name>
<evidence type="ECO:0000259" key="4">
    <source>
        <dbReference type="PROSITE" id="PS50089"/>
    </source>
</evidence>
<dbReference type="InterPro" id="IPR013083">
    <property type="entry name" value="Znf_RING/FYVE/PHD"/>
</dbReference>
<dbReference type="SUPFAM" id="SSF49599">
    <property type="entry name" value="TRAF domain-like"/>
    <property type="match status" value="1"/>
</dbReference>
<feature type="compositionally biased region" description="Low complexity" evidence="2">
    <location>
        <begin position="393"/>
        <end position="404"/>
    </location>
</feature>
<dbReference type="GO" id="GO:0008270">
    <property type="term" value="F:zinc ion binding"/>
    <property type="evidence" value="ECO:0007669"/>
    <property type="project" value="UniProtKB-KW"/>
</dbReference>
<evidence type="ECO:0000256" key="3">
    <source>
        <dbReference type="SAM" id="Phobius"/>
    </source>
</evidence>